<comment type="caution">
    <text evidence="1">The sequence shown here is derived from an EMBL/GenBank/DDBJ whole genome shotgun (WGS) entry which is preliminary data.</text>
</comment>
<evidence type="ECO:0000313" key="1">
    <source>
        <dbReference type="EMBL" id="KAK7460637.1"/>
    </source>
</evidence>
<reference evidence="1 2" key="1">
    <citation type="submission" date="2024-01" db="EMBL/GenBank/DDBJ databases">
        <title>A draft genome for the cacao thread blight pathogen Marasmiellus scandens.</title>
        <authorList>
            <person name="Baruah I.K."/>
            <person name="Leung J."/>
            <person name="Bukari Y."/>
            <person name="Amoako-Attah I."/>
            <person name="Meinhardt L.W."/>
            <person name="Bailey B.A."/>
            <person name="Cohen S.P."/>
        </authorList>
    </citation>
    <scope>NUCLEOTIDE SEQUENCE [LARGE SCALE GENOMIC DNA]</scope>
    <source>
        <strain evidence="1 2">GH-19</strain>
    </source>
</reference>
<gene>
    <name evidence="1" type="ORF">VKT23_009354</name>
</gene>
<dbReference type="EMBL" id="JBANRG010000015">
    <property type="protein sequence ID" value="KAK7460637.1"/>
    <property type="molecule type" value="Genomic_DNA"/>
</dbReference>
<sequence>MSLAIPMPNPFPQELVDKIIDDITGTGTHQTLEACSMVCRAWRPRATYRLFRRDFTLSLRRSHTNDRIRASPIYITFSNPPSRRATFITAITLSGISRIRMLQSVLGCLHLYPNLRALTFKDIDFFKFNLTQVKALSRDFHPTSLHHLKLEAISFSEFAQFIAFIYHFPNLSVLVLQCIKYGHQRGKARWSWSSLAARIVAKRDPTSDSPSFSESLRGISEDFQSTRTDPYVDVLKVLGSSITHLFLRGTVVSYFMPDLFPSLTHLSMEVDFQLQRSEQLEAFASTASPISVVYLHMLGGYFDEVRILEELSSTPDRKRTVMTAIDRLIAPVSRTPSLEKLMLDYFIFKDFELPQTNKKGCVHIVPEYESGAEREVFEVEHQDV</sequence>
<dbReference type="Proteomes" id="UP001498398">
    <property type="component" value="Unassembled WGS sequence"/>
</dbReference>
<keyword evidence="2" id="KW-1185">Reference proteome</keyword>
<organism evidence="1 2">
    <name type="scientific">Marasmiellus scandens</name>
    <dbReference type="NCBI Taxonomy" id="2682957"/>
    <lineage>
        <taxon>Eukaryota</taxon>
        <taxon>Fungi</taxon>
        <taxon>Dikarya</taxon>
        <taxon>Basidiomycota</taxon>
        <taxon>Agaricomycotina</taxon>
        <taxon>Agaricomycetes</taxon>
        <taxon>Agaricomycetidae</taxon>
        <taxon>Agaricales</taxon>
        <taxon>Marasmiineae</taxon>
        <taxon>Omphalotaceae</taxon>
        <taxon>Marasmiellus</taxon>
    </lineage>
</organism>
<protein>
    <recommendedName>
        <fullName evidence="3">F-box domain-containing protein</fullName>
    </recommendedName>
</protein>
<accession>A0ABR1JIJ6</accession>
<evidence type="ECO:0000313" key="2">
    <source>
        <dbReference type="Proteomes" id="UP001498398"/>
    </source>
</evidence>
<name>A0ABR1JIJ6_9AGAR</name>
<dbReference type="SUPFAM" id="SSF52047">
    <property type="entry name" value="RNI-like"/>
    <property type="match status" value="1"/>
</dbReference>
<proteinExistence type="predicted"/>
<evidence type="ECO:0008006" key="3">
    <source>
        <dbReference type="Google" id="ProtNLM"/>
    </source>
</evidence>